<proteinExistence type="predicted"/>
<evidence type="ECO:0000313" key="2">
    <source>
        <dbReference type="EMBL" id="AEH06993.1"/>
    </source>
</evidence>
<accession>F8AN77</accession>
<protein>
    <submittedName>
        <fullName evidence="2">Transcriptional regulator, TrmB</fullName>
    </submittedName>
</protein>
<dbReference type="Pfam" id="PF01978">
    <property type="entry name" value="TrmB"/>
    <property type="match status" value="1"/>
</dbReference>
<dbReference type="AlphaFoldDB" id="F8AN77"/>
<evidence type="ECO:0000313" key="3">
    <source>
        <dbReference type="Proteomes" id="UP000009296"/>
    </source>
</evidence>
<dbReference type="Proteomes" id="UP000009296">
    <property type="component" value="Chromosome"/>
</dbReference>
<dbReference type="PANTHER" id="PTHR34293:SF1">
    <property type="entry name" value="HTH-TYPE TRANSCRIPTIONAL REGULATOR TRMBL2"/>
    <property type="match status" value="1"/>
</dbReference>
<dbReference type="InterPro" id="IPR002831">
    <property type="entry name" value="Tscrpt_reg_TrmB_N"/>
</dbReference>
<dbReference type="CDD" id="cd00090">
    <property type="entry name" value="HTH_ARSR"/>
    <property type="match status" value="1"/>
</dbReference>
<gene>
    <name evidence="2" type="ordered locus">Metok_1023</name>
</gene>
<organism evidence="2 3">
    <name type="scientific">Methanothermococcus okinawensis (strain DSM 14208 / JCM 11175 / IH1)</name>
    <dbReference type="NCBI Taxonomy" id="647113"/>
    <lineage>
        <taxon>Archaea</taxon>
        <taxon>Methanobacteriati</taxon>
        <taxon>Methanobacteriota</taxon>
        <taxon>Methanomada group</taxon>
        <taxon>Methanococci</taxon>
        <taxon>Methanococcales</taxon>
        <taxon>Methanococcaceae</taxon>
        <taxon>Methanothermococcus</taxon>
    </lineage>
</organism>
<dbReference type="KEGG" id="mok:Metok_1023"/>
<dbReference type="InterPro" id="IPR001845">
    <property type="entry name" value="HTH_ArsR_DNA-bd_dom"/>
</dbReference>
<dbReference type="SMART" id="SM00418">
    <property type="entry name" value="HTH_ARSR"/>
    <property type="match status" value="1"/>
</dbReference>
<evidence type="ECO:0000259" key="1">
    <source>
        <dbReference type="SMART" id="SM00418"/>
    </source>
</evidence>
<dbReference type="GO" id="GO:0003700">
    <property type="term" value="F:DNA-binding transcription factor activity"/>
    <property type="evidence" value="ECO:0007669"/>
    <property type="project" value="InterPro"/>
</dbReference>
<dbReference type="Gene3D" id="1.10.10.10">
    <property type="entry name" value="Winged helix-like DNA-binding domain superfamily/Winged helix DNA-binding domain"/>
    <property type="match status" value="1"/>
</dbReference>
<dbReference type="GeneID" id="10773178"/>
<dbReference type="InterPro" id="IPR051797">
    <property type="entry name" value="TrmB-like"/>
</dbReference>
<keyword evidence="3" id="KW-1185">Reference proteome</keyword>
<dbReference type="InterPro" id="IPR036388">
    <property type="entry name" value="WH-like_DNA-bd_sf"/>
</dbReference>
<name>F8AN77_METOI</name>
<dbReference type="eggNOG" id="arCOG02242">
    <property type="taxonomic scope" value="Archaea"/>
</dbReference>
<sequence length="111" mass="13220">MITRMQKFTVEDLMRCILGLQEIEIRVYLELMELNEASVYDIADKIGKDRTTVQKALRSLVNCGLVKREKVTETVGYKYMYRTVEFEKVKELMEKLLDEWYIGVKEWLSKN</sequence>
<dbReference type="PANTHER" id="PTHR34293">
    <property type="entry name" value="HTH-TYPE TRANSCRIPTIONAL REGULATOR TRMBL2"/>
    <property type="match status" value="1"/>
</dbReference>
<dbReference type="RefSeq" id="WP_013867177.1">
    <property type="nucleotide sequence ID" value="NC_015636.1"/>
</dbReference>
<dbReference type="HOGENOM" id="CLU_140786_1_0_2"/>
<dbReference type="InterPro" id="IPR036390">
    <property type="entry name" value="WH_DNA-bd_sf"/>
</dbReference>
<reference evidence="2" key="1">
    <citation type="submission" date="2011-05" db="EMBL/GenBank/DDBJ databases">
        <title>Complete sequence of chromosome of Methanothermococcus okinawensis IH1.</title>
        <authorList>
            <consortium name="US DOE Joint Genome Institute"/>
            <person name="Lucas S."/>
            <person name="Han J."/>
            <person name="Lapidus A."/>
            <person name="Cheng J.-F."/>
            <person name="Goodwin L."/>
            <person name="Pitluck S."/>
            <person name="Peters L."/>
            <person name="Mikhailova N."/>
            <person name="Held B."/>
            <person name="Han C."/>
            <person name="Tapia R."/>
            <person name="Land M."/>
            <person name="Hauser L."/>
            <person name="Kyrpides N."/>
            <person name="Ivanova N."/>
            <person name="Pagani I."/>
            <person name="Sieprawska-Lupa M."/>
            <person name="Takai K."/>
            <person name="Miyazaki J."/>
            <person name="Whitman W."/>
            <person name="Woyke T."/>
        </authorList>
    </citation>
    <scope>NUCLEOTIDE SEQUENCE [LARGE SCALE GENOMIC DNA]</scope>
    <source>
        <strain evidence="2">IH1</strain>
    </source>
</reference>
<dbReference type="STRING" id="647113.Metok_1023"/>
<dbReference type="InterPro" id="IPR011991">
    <property type="entry name" value="ArsR-like_HTH"/>
</dbReference>
<feature type="domain" description="HTH arsR-type" evidence="1">
    <location>
        <begin position="18"/>
        <end position="98"/>
    </location>
</feature>
<dbReference type="EMBL" id="CP002792">
    <property type="protein sequence ID" value="AEH06993.1"/>
    <property type="molecule type" value="Genomic_DNA"/>
</dbReference>
<dbReference type="SUPFAM" id="SSF46785">
    <property type="entry name" value="Winged helix' DNA-binding domain"/>
    <property type="match status" value="1"/>
</dbReference>